<dbReference type="InterPro" id="IPR018289">
    <property type="entry name" value="MULE_transposase_dom"/>
</dbReference>
<keyword evidence="3" id="KW-0862">Zinc</keyword>
<reference evidence="6 7" key="1">
    <citation type="submission" date="2024-02" db="EMBL/GenBank/DDBJ databases">
        <title>High-quality chromosome-scale genome assembly of Pensacola bahiagrass (Paspalum notatum Flugge var. saurae).</title>
        <authorList>
            <person name="Vega J.M."/>
            <person name="Podio M."/>
            <person name="Orjuela J."/>
            <person name="Siena L.A."/>
            <person name="Pessino S.C."/>
            <person name="Combes M.C."/>
            <person name="Mariac C."/>
            <person name="Albertini E."/>
            <person name="Pupilli F."/>
            <person name="Ortiz J.P.A."/>
            <person name="Leblanc O."/>
        </authorList>
    </citation>
    <scope>NUCLEOTIDE SEQUENCE [LARGE SCALE GENOMIC DNA]</scope>
    <source>
        <strain evidence="6">R1</strain>
        <tissue evidence="6">Leaf</tissue>
    </source>
</reference>
<keyword evidence="1" id="KW-0479">Metal-binding</keyword>
<organism evidence="6 7">
    <name type="scientific">Paspalum notatum var. saurae</name>
    <dbReference type="NCBI Taxonomy" id="547442"/>
    <lineage>
        <taxon>Eukaryota</taxon>
        <taxon>Viridiplantae</taxon>
        <taxon>Streptophyta</taxon>
        <taxon>Embryophyta</taxon>
        <taxon>Tracheophyta</taxon>
        <taxon>Spermatophyta</taxon>
        <taxon>Magnoliopsida</taxon>
        <taxon>Liliopsida</taxon>
        <taxon>Poales</taxon>
        <taxon>Poaceae</taxon>
        <taxon>PACMAD clade</taxon>
        <taxon>Panicoideae</taxon>
        <taxon>Andropogonodae</taxon>
        <taxon>Paspaleae</taxon>
        <taxon>Paspalinae</taxon>
        <taxon>Paspalum</taxon>
    </lineage>
</organism>
<dbReference type="EMBL" id="CP144749">
    <property type="protein sequence ID" value="WVZ77076.1"/>
    <property type="molecule type" value="Genomic_DNA"/>
</dbReference>
<accession>A0AAQ3WXI4</accession>
<evidence type="ECO:0000259" key="5">
    <source>
        <dbReference type="PROSITE" id="PS50966"/>
    </source>
</evidence>
<dbReference type="PANTHER" id="PTHR31973">
    <property type="entry name" value="POLYPROTEIN, PUTATIVE-RELATED"/>
    <property type="match status" value="1"/>
</dbReference>
<evidence type="ECO:0000313" key="7">
    <source>
        <dbReference type="Proteomes" id="UP001341281"/>
    </source>
</evidence>
<evidence type="ECO:0000256" key="1">
    <source>
        <dbReference type="ARBA" id="ARBA00022723"/>
    </source>
</evidence>
<evidence type="ECO:0000256" key="4">
    <source>
        <dbReference type="PROSITE-ProRule" id="PRU00325"/>
    </source>
</evidence>
<dbReference type="InterPro" id="IPR007527">
    <property type="entry name" value="Znf_SWIM"/>
</dbReference>
<name>A0AAQ3WXI4_PASNO</name>
<dbReference type="PANTHER" id="PTHR31973:SF187">
    <property type="entry name" value="MUTATOR TRANSPOSASE MUDRA PROTEIN"/>
    <property type="match status" value="1"/>
</dbReference>
<dbReference type="Pfam" id="PF04434">
    <property type="entry name" value="SWIM"/>
    <property type="match status" value="1"/>
</dbReference>
<keyword evidence="2 4" id="KW-0863">Zinc-finger</keyword>
<evidence type="ECO:0000313" key="6">
    <source>
        <dbReference type="EMBL" id="WVZ77076.1"/>
    </source>
</evidence>
<evidence type="ECO:0000256" key="2">
    <source>
        <dbReference type="ARBA" id="ARBA00022771"/>
    </source>
</evidence>
<dbReference type="InterPro" id="IPR006564">
    <property type="entry name" value="Znf_PMZ"/>
</dbReference>
<dbReference type="Proteomes" id="UP001341281">
    <property type="component" value="Chromosome 05"/>
</dbReference>
<proteinExistence type="predicted"/>
<dbReference type="PROSITE" id="PS50966">
    <property type="entry name" value="ZF_SWIM"/>
    <property type="match status" value="1"/>
</dbReference>
<keyword evidence="7" id="KW-1185">Reference proteome</keyword>
<feature type="domain" description="SWIM-type" evidence="5">
    <location>
        <begin position="254"/>
        <end position="286"/>
    </location>
</feature>
<sequence>MAGCRRVIGLDGCWFKGANNGELLCAIGRDANNQMYPIAWAAVATETYDSWYRFIGLLQKDLNINNGGEGWVVISDQQKGLLKAVTELVPNAEHRMCARHIYANWRKKHTDKELQKKWWGCAKASCRTLFNLRRDLLAQKTPEGARDMMKTSLEHWSKAFFKLGSNCDSVDNNLCETFNNSIMESRFLPVISMNEAIRRKIMVSIQKNRAKAEKWTGTICPNIFRKLKINIERSRNCYNGKDGFEVTEKEDNRYTVNLEQRVCTCRYWQLAGLPCCHAISCIYMSSRQLDDYIALCFSISEYMKTYDHVLQPV</sequence>
<dbReference type="GO" id="GO:0008270">
    <property type="term" value="F:zinc ion binding"/>
    <property type="evidence" value="ECO:0007669"/>
    <property type="project" value="UniProtKB-KW"/>
</dbReference>
<evidence type="ECO:0000256" key="3">
    <source>
        <dbReference type="ARBA" id="ARBA00022833"/>
    </source>
</evidence>
<dbReference type="SMART" id="SM00575">
    <property type="entry name" value="ZnF_PMZ"/>
    <property type="match status" value="1"/>
</dbReference>
<protein>
    <recommendedName>
        <fullName evidence="5">SWIM-type domain-containing protein</fullName>
    </recommendedName>
</protein>
<gene>
    <name evidence="6" type="ORF">U9M48_024978</name>
</gene>
<dbReference type="Pfam" id="PF10551">
    <property type="entry name" value="MULE"/>
    <property type="match status" value="1"/>
</dbReference>
<dbReference type="AlphaFoldDB" id="A0AAQ3WXI4"/>